<dbReference type="EMBL" id="LAZR01008069">
    <property type="protein sequence ID" value="KKM81154.1"/>
    <property type="molecule type" value="Genomic_DNA"/>
</dbReference>
<sequence>MIVAETQERIPPETVQEIVELRKQKTNLKGICEQKNVSVPTISKILKRELGDFSLRKSAKIFKFNHLSTSCKRFRNCIS</sequence>
<gene>
    <name evidence="1" type="ORF">LCGC14_1332690</name>
</gene>
<comment type="caution">
    <text evidence="1">The sequence shown here is derived from an EMBL/GenBank/DDBJ whole genome shotgun (WGS) entry which is preliminary data.</text>
</comment>
<accession>A0A0F9KFZ9</accession>
<name>A0A0F9KFZ9_9ZZZZ</name>
<dbReference type="AlphaFoldDB" id="A0A0F9KFZ9"/>
<protein>
    <submittedName>
        <fullName evidence="1">Uncharacterized protein</fullName>
    </submittedName>
</protein>
<evidence type="ECO:0000313" key="1">
    <source>
        <dbReference type="EMBL" id="KKM81154.1"/>
    </source>
</evidence>
<proteinExistence type="predicted"/>
<organism evidence="1">
    <name type="scientific">marine sediment metagenome</name>
    <dbReference type="NCBI Taxonomy" id="412755"/>
    <lineage>
        <taxon>unclassified sequences</taxon>
        <taxon>metagenomes</taxon>
        <taxon>ecological metagenomes</taxon>
    </lineage>
</organism>
<reference evidence="1" key="1">
    <citation type="journal article" date="2015" name="Nature">
        <title>Complex archaea that bridge the gap between prokaryotes and eukaryotes.</title>
        <authorList>
            <person name="Spang A."/>
            <person name="Saw J.H."/>
            <person name="Jorgensen S.L."/>
            <person name="Zaremba-Niedzwiedzka K."/>
            <person name="Martijn J."/>
            <person name="Lind A.E."/>
            <person name="van Eijk R."/>
            <person name="Schleper C."/>
            <person name="Guy L."/>
            <person name="Ettema T.J."/>
        </authorList>
    </citation>
    <scope>NUCLEOTIDE SEQUENCE</scope>
</reference>